<dbReference type="Pfam" id="PF01936">
    <property type="entry name" value="NYN"/>
    <property type="match status" value="1"/>
</dbReference>
<name>A0A1F8FVB3_9BACT</name>
<comment type="caution">
    <text evidence="2">The sequence shown here is derived from an EMBL/GenBank/DDBJ whole genome shotgun (WGS) entry which is preliminary data.</text>
</comment>
<feature type="domain" description="NYN" evidence="1">
    <location>
        <begin position="3"/>
        <end position="175"/>
    </location>
</feature>
<dbReference type="InterPro" id="IPR023214">
    <property type="entry name" value="HAD_sf"/>
</dbReference>
<dbReference type="PANTHER" id="PTHR35458:SF8">
    <property type="entry name" value="SLR0650 PROTEIN"/>
    <property type="match status" value="1"/>
</dbReference>
<dbReference type="PANTHER" id="PTHR35458">
    <property type="entry name" value="SLR0755 PROTEIN"/>
    <property type="match status" value="1"/>
</dbReference>
<accession>A0A1F8FVB3</accession>
<dbReference type="AlphaFoldDB" id="A0A1F8FVB3"/>
<dbReference type="EMBL" id="MGJZ01000031">
    <property type="protein sequence ID" value="OGN16508.1"/>
    <property type="molecule type" value="Genomic_DNA"/>
</dbReference>
<sequence>MAMVLIDGENFRAKLGEVFKTSGRPKPSWYSYNFKGLFERVLGDIKIERKVFYFAKIQEHPNTLEKSRQLIEEQRLLKTHLEKQGFEVILAGRVQGQFEKVFFKKKILVFKEKGVDVRIAVDMVCMACDKKTDEIILGSSDSDLHPAVNEVKRRSVKCIYLGFETSSNVGLSRNAGRTILIRNSEVLKFSSQKTILVDAVDCFVDKDGLIFKQMQEMLNSFPNKKVLLTGANDEQFKTFGLDKMPYEVFTLKHNPEKTDPEYYRKMLSHFGLSAEDVVYFEHNPEAVKSAESVGIKTYFYDSEKKDLPPLKDFLTQNV</sequence>
<dbReference type="Gene3D" id="3.40.50.1010">
    <property type="entry name" value="5'-nuclease"/>
    <property type="match status" value="1"/>
</dbReference>
<dbReference type="Gene3D" id="3.40.50.1000">
    <property type="entry name" value="HAD superfamily/HAD-like"/>
    <property type="match status" value="1"/>
</dbReference>
<proteinExistence type="predicted"/>
<evidence type="ECO:0000313" key="3">
    <source>
        <dbReference type="Proteomes" id="UP000178117"/>
    </source>
</evidence>
<reference evidence="2 3" key="1">
    <citation type="journal article" date="2016" name="Nat. Commun.">
        <title>Thousands of microbial genomes shed light on interconnected biogeochemical processes in an aquifer system.</title>
        <authorList>
            <person name="Anantharaman K."/>
            <person name="Brown C.T."/>
            <person name="Hug L.A."/>
            <person name="Sharon I."/>
            <person name="Castelle C.J."/>
            <person name="Probst A.J."/>
            <person name="Thomas B.C."/>
            <person name="Singh A."/>
            <person name="Wilkins M.J."/>
            <person name="Karaoz U."/>
            <person name="Brodie E.L."/>
            <person name="Williams K.H."/>
            <person name="Hubbard S.S."/>
            <person name="Banfield J.F."/>
        </authorList>
    </citation>
    <scope>NUCLEOTIDE SEQUENCE [LARGE SCALE GENOMIC DNA]</scope>
</reference>
<evidence type="ECO:0000259" key="1">
    <source>
        <dbReference type="Pfam" id="PF01936"/>
    </source>
</evidence>
<evidence type="ECO:0000313" key="2">
    <source>
        <dbReference type="EMBL" id="OGN16508.1"/>
    </source>
</evidence>
<organism evidence="2 3">
    <name type="scientific">Candidatus Yanofskybacteria bacterium RIFCSPHIGHO2_02_FULL_50_12</name>
    <dbReference type="NCBI Taxonomy" id="1802685"/>
    <lineage>
        <taxon>Bacteria</taxon>
        <taxon>Candidatus Yanofskyibacteriota</taxon>
    </lineage>
</organism>
<gene>
    <name evidence="2" type="ORF">A3C88_02895</name>
</gene>
<dbReference type="InterPro" id="IPR036412">
    <property type="entry name" value="HAD-like_sf"/>
</dbReference>
<dbReference type="Proteomes" id="UP000178117">
    <property type="component" value="Unassembled WGS sequence"/>
</dbReference>
<dbReference type="InterPro" id="IPR021139">
    <property type="entry name" value="NYN"/>
</dbReference>
<dbReference type="InterPro" id="IPR047140">
    <property type="entry name" value="LabA"/>
</dbReference>
<dbReference type="GO" id="GO:0004540">
    <property type="term" value="F:RNA nuclease activity"/>
    <property type="evidence" value="ECO:0007669"/>
    <property type="project" value="InterPro"/>
</dbReference>
<dbReference type="STRING" id="1802685.A3C88_02895"/>
<protein>
    <recommendedName>
        <fullName evidence="1">NYN domain-containing protein</fullName>
    </recommendedName>
</protein>
<dbReference type="SUPFAM" id="SSF56784">
    <property type="entry name" value="HAD-like"/>
    <property type="match status" value="1"/>
</dbReference>